<dbReference type="GO" id="GO:0010629">
    <property type="term" value="P:negative regulation of gene expression"/>
    <property type="evidence" value="ECO:0007669"/>
    <property type="project" value="TreeGrafter"/>
</dbReference>
<feature type="region of interest" description="Disordered" evidence="6">
    <location>
        <begin position="714"/>
        <end position="784"/>
    </location>
</feature>
<evidence type="ECO:0000256" key="6">
    <source>
        <dbReference type="SAM" id="MobiDB-lite"/>
    </source>
</evidence>
<feature type="compositionally biased region" description="Basic and acidic residues" evidence="6">
    <location>
        <begin position="714"/>
        <end position="777"/>
    </location>
</feature>
<name>A0AAE0SZ37_9BIVA</name>
<evidence type="ECO:0000256" key="2">
    <source>
        <dbReference type="ARBA" id="ARBA00022676"/>
    </source>
</evidence>
<dbReference type="Pfam" id="PF23084">
    <property type="entry name" value="KH_PARP14_1"/>
    <property type="match status" value="1"/>
</dbReference>
<evidence type="ECO:0000256" key="4">
    <source>
        <dbReference type="ARBA" id="ARBA00023027"/>
    </source>
</evidence>
<evidence type="ECO:0000256" key="1">
    <source>
        <dbReference type="ARBA" id="ARBA00004123"/>
    </source>
</evidence>
<dbReference type="Pfam" id="PF01661">
    <property type="entry name" value="Macro"/>
    <property type="match status" value="2"/>
</dbReference>
<reference evidence="8" key="3">
    <citation type="submission" date="2023-05" db="EMBL/GenBank/DDBJ databases">
        <authorList>
            <person name="Smith C.H."/>
        </authorList>
    </citation>
    <scope>NUCLEOTIDE SEQUENCE</scope>
    <source>
        <strain evidence="8">CHS0354</strain>
        <tissue evidence="8">Mantle</tissue>
    </source>
</reference>
<organism evidence="8 9">
    <name type="scientific">Potamilus streckersoni</name>
    <dbReference type="NCBI Taxonomy" id="2493646"/>
    <lineage>
        <taxon>Eukaryota</taxon>
        <taxon>Metazoa</taxon>
        <taxon>Spiralia</taxon>
        <taxon>Lophotrochozoa</taxon>
        <taxon>Mollusca</taxon>
        <taxon>Bivalvia</taxon>
        <taxon>Autobranchia</taxon>
        <taxon>Heteroconchia</taxon>
        <taxon>Palaeoheterodonta</taxon>
        <taxon>Unionida</taxon>
        <taxon>Unionoidea</taxon>
        <taxon>Unionidae</taxon>
        <taxon>Ambleminae</taxon>
        <taxon>Lampsilini</taxon>
        <taxon>Potamilus</taxon>
    </lineage>
</organism>
<evidence type="ECO:0000259" key="7">
    <source>
        <dbReference type="PROSITE" id="PS51154"/>
    </source>
</evidence>
<keyword evidence="5" id="KW-0539">Nucleus</keyword>
<feature type="domain" description="Macro" evidence="7">
    <location>
        <begin position="837"/>
        <end position="1012"/>
    </location>
</feature>
<dbReference type="PROSITE" id="PS51154">
    <property type="entry name" value="MACRO"/>
    <property type="match status" value="2"/>
</dbReference>
<reference evidence="8" key="1">
    <citation type="journal article" date="2021" name="Genome Biol. Evol.">
        <title>A High-Quality Reference Genome for a Parasitic Bivalve with Doubly Uniparental Inheritance (Bivalvia: Unionida).</title>
        <authorList>
            <person name="Smith C.H."/>
        </authorList>
    </citation>
    <scope>NUCLEOTIDE SEQUENCE</scope>
    <source>
        <strain evidence="8">CHS0354</strain>
    </source>
</reference>
<dbReference type="GO" id="GO:0016757">
    <property type="term" value="F:glycosyltransferase activity"/>
    <property type="evidence" value="ECO:0007669"/>
    <property type="project" value="UniProtKB-KW"/>
</dbReference>
<dbReference type="EMBL" id="JAEAOA010000874">
    <property type="protein sequence ID" value="KAK3600832.1"/>
    <property type="molecule type" value="Genomic_DNA"/>
</dbReference>
<dbReference type="SUPFAM" id="SSF52949">
    <property type="entry name" value="Macro domain-like"/>
    <property type="match status" value="2"/>
</dbReference>
<keyword evidence="2" id="KW-0328">Glycosyltransferase</keyword>
<dbReference type="Gene3D" id="3.40.220.10">
    <property type="entry name" value="Leucine Aminopeptidase, subunit E, domain 1"/>
    <property type="match status" value="2"/>
</dbReference>
<evidence type="ECO:0000256" key="3">
    <source>
        <dbReference type="ARBA" id="ARBA00022679"/>
    </source>
</evidence>
<accession>A0AAE0SZ37</accession>
<dbReference type="InterPro" id="IPR002589">
    <property type="entry name" value="Macro_dom"/>
</dbReference>
<comment type="caution">
    <text evidence="8">The sequence shown here is derived from an EMBL/GenBank/DDBJ whole genome shotgun (WGS) entry which is preliminary data.</text>
</comment>
<evidence type="ECO:0000256" key="5">
    <source>
        <dbReference type="ARBA" id="ARBA00023242"/>
    </source>
</evidence>
<reference evidence="8" key="2">
    <citation type="journal article" date="2021" name="Genome Biol. Evol.">
        <title>Developing a high-quality reference genome for a parasitic bivalve with doubly uniparental inheritance (Bivalvia: Unionida).</title>
        <authorList>
            <person name="Smith C.H."/>
        </authorList>
    </citation>
    <scope>NUCLEOTIDE SEQUENCE</scope>
    <source>
        <strain evidence="8">CHS0354</strain>
        <tissue evidence="8">Mantle</tissue>
    </source>
</reference>
<dbReference type="GO" id="GO:0003714">
    <property type="term" value="F:transcription corepressor activity"/>
    <property type="evidence" value="ECO:0007669"/>
    <property type="project" value="TreeGrafter"/>
</dbReference>
<evidence type="ECO:0000313" key="8">
    <source>
        <dbReference type="EMBL" id="KAK3600832.1"/>
    </source>
</evidence>
<keyword evidence="4" id="KW-0520">NAD</keyword>
<dbReference type="GO" id="GO:0005737">
    <property type="term" value="C:cytoplasm"/>
    <property type="evidence" value="ECO:0007669"/>
    <property type="project" value="TreeGrafter"/>
</dbReference>
<evidence type="ECO:0000313" key="9">
    <source>
        <dbReference type="Proteomes" id="UP001195483"/>
    </source>
</evidence>
<dbReference type="PANTHER" id="PTHR14453">
    <property type="entry name" value="PARP/ZINC FINGER CCCH TYPE DOMAIN CONTAINING PROTEIN"/>
    <property type="match status" value="1"/>
</dbReference>
<feature type="domain" description="Macro" evidence="7">
    <location>
        <begin position="536"/>
        <end position="720"/>
    </location>
</feature>
<gene>
    <name evidence="8" type="ORF">CHS0354_014193</name>
</gene>
<dbReference type="InterPro" id="IPR052056">
    <property type="entry name" value="Mono-ARTD/PARP"/>
</dbReference>
<keyword evidence="9" id="KW-1185">Reference proteome</keyword>
<comment type="subcellular location">
    <subcellularLocation>
        <location evidence="1">Nucleus</location>
    </subcellularLocation>
</comment>
<dbReference type="InterPro" id="IPR057044">
    <property type="entry name" value="PARP14_KH_1"/>
</dbReference>
<dbReference type="PANTHER" id="PTHR14453:SF102">
    <property type="entry name" value="PROTEIN MONO-ADP-RIBOSYLTRANSFERASE PARP14-LIKE"/>
    <property type="match status" value="1"/>
</dbReference>
<proteinExistence type="predicted"/>
<dbReference type="AlphaFoldDB" id="A0AAE0SZ37"/>
<protein>
    <recommendedName>
        <fullName evidence="7">Macro domain-containing protein</fullName>
    </recommendedName>
</protein>
<dbReference type="Proteomes" id="UP001195483">
    <property type="component" value="Unassembled WGS sequence"/>
</dbReference>
<dbReference type="InterPro" id="IPR043472">
    <property type="entry name" value="Macro_dom-like"/>
</dbReference>
<dbReference type="GO" id="GO:0005634">
    <property type="term" value="C:nucleus"/>
    <property type="evidence" value="ECO:0007669"/>
    <property type="project" value="UniProtKB-SubCell"/>
</dbReference>
<keyword evidence="3" id="KW-0808">Transferase</keyword>
<sequence>MNKTESSKQNSHSEVFSKLTYKTEDTVSKLKLPDPVELKDLNPQILKFLMKNKKHRQVFEKNLSDVYGVAIWPSSLEDCVIIKCTVKVEEKNASLLLKDWSIKVVDKVKNFTAGIEVAKFNLILIAWPKVLKELRASRVENPEDVMVFFEQDQYSIILTGSRGTMETLKKRVLDIIDMVIAQIKHEEQRITETKQMQTCAIILLMESNFKQEIKKLYPGLQFDLNLKEKNAIFVGQADIVQKAVVQMHGKLQSFVSRSMQMSKPARDLLFVKEITDYIKQKMKSQKIIGVWDLAVKNEIQMFAWDERDVQKAIQIVSNCLLEKEIILDDVMAQNVKGQPWLQLVQRIQEKHKQKVAIETSMKSILIAARDDIFINVSNEINGYLEKHVKELVLELGLVKMKYIKRYKMEDIKALEKKFESLNVKLFIIDYGDQQGIKIKGTMDGCNALETALTDINVITKEHAMVSKDGLKELFQSSRGREELRLIEGRWKCLIELKNSGTSVSIQAEDASDGCSSGSEYDADEFNEPTDWQLSSDICGTSIDACGIKVSFLEGELAKQRVDVIVNSTNQKLDLSIGAVSKAILKYGGDNIQKECLQQYPNGINPGKIVVTSGGNLSSKKVYHGYLKAYDHGKSKSLKLMRTFVKNCLKEADKSGFHSMAFPYIGTGKLGFPADKVGKLLVQCIEKFGKKTPKTSLKEIALVVFPSDTKNIKAEDTAKPHVVHEDSTAEDTAKPHVVHEDSTAEDTAKPHVVHEDSTAEDTAKPHVVHEDSTAEDTSKPQVHISSYPENTSCMFMKTVRLNDTIEPYFTEGSLAEDTFKPPICDGSETEKTTKPQHNGIYKCTLYDSVVLEIIQGDITKEMTDVIVNSVLPDFSLNQGNVSKAILKAGGISIQQECLGKVQDFEKDGFVVTKAGNLPCKMIIHIAVQNKRKEWENIIRPVLRHADRLRLNSISFPALGTGGKVLSPKKIAKAIYSACTDFAKSQPVCLKKIRVVLFKTKMLTEFVQTIGYCRSSQEETTLSEHPVDRTKVMEKSDPISLIFSISTDSESNFKAAVEDIEGFVKNELTEKEIYSPREIIAKLVDKQVTEMKGMGQGQAMVSVSRKKGVIKVSGTQREVLDTYENIMKYLRNIERGKIKKEYEKVKEQICFIAILSRNFMR</sequence>
<dbReference type="SMART" id="SM00506">
    <property type="entry name" value="A1pp"/>
    <property type="match status" value="2"/>
</dbReference>